<evidence type="ECO:0000256" key="2">
    <source>
        <dbReference type="SAM" id="Phobius"/>
    </source>
</evidence>
<dbReference type="Proteomes" id="UP000068382">
    <property type="component" value="Unassembled WGS sequence"/>
</dbReference>
<dbReference type="AlphaFoldDB" id="A0A132C0S5"/>
<feature type="region of interest" description="Disordered" evidence="1">
    <location>
        <begin position="209"/>
        <end position="243"/>
    </location>
</feature>
<gene>
    <name evidence="4" type="ORF">TRIHO_09910</name>
</gene>
<keyword evidence="2" id="KW-0472">Membrane</keyword>
<name>A0A132C0S5_9RHOB</name>
<evidence type="ECO:0000313" key="4">
    <source>
        <dbReference type="EMBL" id="KUP94136.1"/>
    </source>
</evidence>
<keyword evidence="2" id="KW-1133">Transmembrane helix</keyword>
<organism evidence="4 5">
    <name type="scientific">Tritonibacter horizontis</name>
    <dbReference type="NCBI Taxonomy" id="1768241"/>
    <lineage>
        <taxon>Bacteria</taxon>
        <taxon>Pseudomonadati</taxon>
        <taxon>Pseudomonadota</taxon>
        <taxon>Alphaproteobacteria</taxon>
        <taxon>Rhodobacterales</taxon>
        <taxon>Paracoccaceae</taxon>
        <taxon>Tritonibacter</taxon>
    </lineage>
</organism>
<comment type="caution">
    <text evidence="4">The sequence shown here is derived from an EMBL/GenBank/DDBJ whole genome shotgun (WGS) entry which is preliminary data.</text>
</comment>
<evidence type="ECO:0000313" key="5">
    <source>
        <dbReference type="Proteomes" id="UP000068382"/>
    </source>
</evidence>
<feature type="transmembrane region" description="Helical" evidence="2">
    <location>
        <begin position="162"/>
        <end position="185"/>
    </location>
</feature>
<evidence type="ECO:0000256" key="1">
    <source>
        <dbReference type="SAM" id="MobiDB-lite"/>
    </source>
</evidence>
<reference evidence="4 5" key="1">
    <citation type="submission" date="2015-12" db="EMBL/GenBank/DDBJ databases">
        <title>Genome sequence of the marine Rhodobacteraceae strain O3.65, Candidatus Tritonibacter horizontis.</title>
        <authorList>
            <person name="Poehlein A."/>
            <person name="Giebel H.A."/>
            <person name="Voget S."/>
            <person name="Brinkhoff T."/>
        </authorList>
    </citation>
    <scope>NUCLEOTIDE SEQUENCE [LARGE SCALE GENOMIC DNA]</scope>
    <source>
        <strain evidence="4 5">O3.65</strain>
    </source>
</reference>
<feature type="domain" description="DUF2062" evidence="3">
    <location>
        <begin position="27"/>
        <end position="194"/>
    </location>
</feature>
<keyword evidence="2" id="KW-0812">Transmembrane</keyword>
<dbReference type="PANTHER" id="PTHR40547:SF1">
    <property type="entry name" value="SLL0298 PROTEIN"/>
    <property type="match status" value="1"/>
</dbReference>
<dbReference type="PATRIC" id="fig|1768241.3.peg.1029"/>
<evidence type="ECO:0000259" key="3">
    <source>
        <dbReference type="Pfam" id="PF09835"/>
    </source>
</evidence>
<dbReference type="RefSeq" id="WP_068240915.1">
    <property type="nucleotide sequence ID" value="NZ_LPUY01000027.1"/>
</dbReference>
<keyword evidence="5" id="KW-1185">Reference proteome</keyword>
<dbReference type="Pfam" id="PF09835">
    <property type="entry name" value="DUF2062"/>
    <property type="match status" value="1"/>
</dbReference>
<proteinExistence type="predicted"/>
<dbReference type="InterPro" id="IPR018639">
    <property type="entry name" value="DUF2062"/>
</dbReference>
<accession>A0A132C0S5</accession>
<sequence length="243" mass="27213">MVFRRRDRRPPLRAVAEFLWPRGGWGRAFHYVKHRIRRLPDHPERIARGIAVGLFTTFTPFYGIHFVVAALLARCVNGNLLAALSATFFGNPLTYVPIGVIALQTGHWLLGSQPMAEVDATLTDKFLAAGWDLWYNVYAIATGAATDWTGLVIFYHEVFYPYLIGGLIPGLITGVVGYFLSVPVIHSYQQRRRRKIKAKFEAIKKRAELEAVNSPHAPRGTKPPNASPLSDAQPRPPKTSRPD</sequence>
<dbReference type="OrthoDB" id="7360463at2"/>
<dbReference type="PANTHER" id="PTHR40547">
    <property type="entry name" value="SLL0298 PROTEIN"/>
    <property type="match status" value="1"/>
</dbReference>
<dbReference type="EMBL" id="LPUY01000027">
    <property type="protein sequence ID" value="KUP94136.1"/>
    <property type="molecule type" value="Genomic_DNA"/>
</dbReference>
<protein>
    <recommendedName>
        <fullName evidence="3">DUF2062 domain-containing protein</fullName>
    </recommendedName>
</protein>
<feature type="transmembrane region" description="Helical" evidence="2">
    <location>
        <begin position="133"/>
        <end position="156"/>
    </location>
</feature>
<feature type="transmembrane region" description="Helical" evidence="2">
    <location>
        <begin position="46"/>
        <end position="73"/>
    </location>
</feature>
<feature type="compositionally biased region" description="Pro residues" evidence="1">
    <location>
        <begin position="234"/>
        <end position="243"/>
    </location>
</feature>
<feature type="transmembrane region" description="Helical" evidence="2">
    <location>
        <begin position="93"/>
        <end position="112"/>
    </location>
</feature>